<dbReference type="GO" id="GO:0061522">
    <property type="term" value="F:1,4-dihydroxy-2-naphthoyl-CoA thioesterase activity"/>
    <property type="evidence" value="ECO:0007669"/>
    <property type="project" value="TreeGrafter"/>
</dbReference>
<dbReference type="Proteomes" id="UP001146468">
    <property type="component" value="Unassembled WGS sequence"/>
</dbReference>
<evidence type="ECO:0000313" key="4">
    <source>
        <dbReference type="EMBL" id="MCZ9292986.1"/>
    </source>
</evidence>
<evidence type="ECO:0000256" key="1">
    <source>
        <dbReference type="ARBA" id="ARBA00008324"/>
    </source>
</evidence>
<evidence type="ECO:0000256" key="2">
    <source>
        <dbReference type="ARBA" id="ARBA00022801"/>
    </source>
</evidence>
<comment type="similarity">
    <text evidence="1">Belongs to the thioesterase PaaI family.</text>
</comment>
<dbReference type="InterPro" id="IPR029069">
    <property type="entry name" value="HotDog_dom_sf"/>
</dbReference>
<proteinExistence type="inferred from homology"/>
<dbReference type="NCBIfam" id="TIGR00369">
    <property type="entry name" value="unchar_dom_1"/>
    <property type="match status" value="1"/>
</dbReference>
<protein>
    <submittedName>
        <fullName evidence="4">PaaI family thioesterase</fullName>
    </submittedName>
</protein>
<organism evidence="4 5">
    <name type="scientific">Corynebacterium meitnerae</name>
    <dbReference type="NCBI Taxonomy" id="2913498"/>
    <lineage>
        <taxon>Bacteria</taxon>
        <taxon>Bacillati</taxon>
        <taxon>Actinomycetota</taxon>
        <taxon>Actinomycetes</taxon>
        <taxon>Mycobacteriales</taxon>
        <taxon>Corynebacteriaceae</taxon>
        <taxon>Corynebacterium</taxon>
    </lineage>
</organism>
<evidence type="ECO:0000313" key="5">
    <source>
        <dbReference type="Proteomes" id="UP001146468"/>
    </source>
</evidence>
<evidence type="ECO:0000259" key="3">
    <source>
        <dbReference type="Pfam" id="PF03061"/>
    </source>
</evidence>
<dbReference type="GO" id="GO:0005829">
    <property type="term" value="C:cytosol"/>
    <property type="evidence" value="ECO:0007669"/>
    <property type="project" value="TreeGrafter"/>
</dbReference>
<name>A0A9X3RJB8_9CORY</name>
<dbReference type="Gene3D" id="3.10.129.10">
    <property type="entry name" value="Hotdog Thioesterase"/>
    <property type="match status" value="1"/>
</dbReference>
<dbReference type="SUPFAM" id="SSF54637">
    <property type="entry name" value="Thioesterase/thiol ester dehydrase-isomerase"/>
    <property type="match status" value="1"/>
</dbReference>
<feature type="domain" description="Thioesterase" evidence="3">
    <location>
        <begin position="63"/>
        <end position="132"/>
    </location>
</feature>
<gene>
    <name evidence="4" type="ORF">L8U60_00610</name>
</gene>
<dbReference type="Pfam" id="PF03061">
    <property type="entry name" value="4HBT"/>
    <property type="match status" value="1"/>
</dbReference>
<dbReference type="PANTHER" id="PTHR43240:SF5">
    <property type="entry name" value="1,4-DIHYDROXY-2-NAPHTHOYL-COA THIOESTERASE 1"/>
    <property type="match status" value="1"/>
</dbReference>
<dbReference type="RefSeq" id="WP_269964454.1">
    <property type="nucleotide sequence ID" value="NZ_JAKMUS010000001.1"/>
</dbReference>
<accession>A0A9X3RJB8</accession>
<reference evidence="4" key="1">
    <citation type="submission" date="2022-02" db="EMBL/GenBank/DDBJ databases">
        <title>Corynebacterium sp. from urogenital microbiome.</title>
        <authorList>
            <person name="Cappelli E.A."/>
            <person name="Ribeiro T.G."/>
            <person name="Peixe L."/>
        </authorList>
    </citation>
    <scope>NUCLEOTIDE SEQUENCE</scope>
    <source>
        <strain evidence="4">C8Ua_172</strain>
    </source>
</reference>
<keyword evidence="2" id="KW-0378">Hydrolase</keyword>
<dbReference type="CDD" id="cd03443">
    <property type="entry name" value="PaaI_thioesterase"/>
    <property type="match status" value="1"/>
</dbReference>
<dbReference type="AlphaFoldDB" id="A0A9X3RJB8"/>
<dbReference type="EMBL" id="JAKMUS010000001">
    <property type="protein sequence ID" value="MCZ9292986.1"/>
    <property type="molecule type" value="Genomic_DNA"/>
</dbReference>
<dbReference type="InterPro" id="IPR003736">
    <property type="entry name" value="PAAI_dom"/>
</dbReference>
<sequence length="146" mass="15978">MDMKDFSNLEEFRTRQLTEQELAFLNSQMTKFDNFIGLQFTAFGPEKMVATIEVGPHLHQPAGLVNGGVFCSIGESMGSFAGYLAAGAPVVGMNNSTDLIRSVQSGVIEAEATPVHVGGRTQIWRIEMRHEGKLAAVTTLRTMVMR</sequence>
<keyword evidence="5" id="KW-1185">Reference proteome</keyword>
<comment type="caution">
    <text evidence="4">The sequence shown here is derived from an EMBL/GenBank/DDBJ whole genome shotgun (WGS) entry which is preliminary data.</text>
</comment>
<dbReference type="InterPro" id="IPR006683">
    <property type="entry name" value="Thioestr_dom"/>
</dbReference>
<dbReference type="PANTHER" id="PTHR43240">
    <property type="entry name" value="1,4-DIHYDROXY-2-NAPHTHOYL-COA THIOESTERASE 1"/>
    <property type="match status" value="1"/>
</dbReference>